<evidence type="ECO:0000256" key="1">
    <source>
        <dbReference type="SAM" id="MobiDB-lite"/>
    </source>
</evidence>
<gene>
    <name evidence="2" type="ORF">ROHU_025822</name>
</gene>
<comment type="caution">
    <text evidence="2">The sequence shown here is derived from an EMBL/GenBank/DDBJ whole genome shotgun (WGS) entry which is preliminary data.</text>
</comment>
<feature type="compositionally biased region" description="Low complexity" evidence="1">
    <location>
        <begin position="288"/>
        <end position="306"/>
    </location>
</feature>
<evidence type="ECO:0000313" key="3">
    <source>
        <dbReference type="Proteomes" id="UP000290572"/>
    </source>
</evidence>
<accession>A0A498MDU1</accession>
<feature type="region of interest" description="Disordered" evidence="1">
    <location>
        <begin position="276"/>
        <end position="350"/>
    </location>
</feature>
<feature type="compositionally biased region" description="Basic and acidic residues" evidence="1">
    <location>
        <begin position="245"/>
        <end position="255"/>
    </location>
</feature>
<name>A0A498MDU1_LABRO</name>
<feature type="compositionally biased region" description="Pro residues" evidence="1">
    <location>
        <begin position="174"/>
        <end position="183"/>
    </location>
</feature>
<protein>
    <submittedName>
        <fullName evidence="2">Uncharacterized protein</fullName>
    </submittedName>
</protein>
<reference evidence="2 3" key="1">
    <citation type="submission" date="2018-03" db="EMBL/GenBank/DDBJ databases">
        <title>Draft genome sequence of Rohu Carp (Labeo rohita).</title>
        <authorList>
            <person name="Das P."/>
            <person name="Kushwaha B."/>
            <person name="Joshi C.G."/>
            <person name="Kumar D."/>
            <person name="Nagpure N.S."/>
            <person name="Sahoo L."/>
            <person name="Das S.P."/>
            <person name="Bit A."/>
            <person name="Patnaik S."/>
            <person name="Meher P.K."/>
            <person name="Jayasankar P."/>
            <person name="Koringa P.G."/>
            <person name="Patel N.V."/>
            <person name="Hinsu A.T."/>
            <person name="Kumar R."/>
            <person name="Pandey M."/>
            <person name="Agarwal S."/>
            <person name="Srivastava S."/>
            <person name="Singh M."/>
            <person name="Iquebal M.A."/>
            <person name="Jaiswal S."/>
            <person name="Angadi U.B."/>
            <person name="Kumar N."/>
            <person name="Raza M."/>
            <person name="Shah T.M."/>
            <person name="Rai A."/>
            <person name="Jena J.K."/>
        </authorList>
    </citation>
    <scope>NUCLEOTIDE SEQUENCE [LARGE SCALE GENOMIC DNA]</scope>
    <source>
        <strain evidence="2">DASCIFA01</strain>
        <tissue evidence="2">Testis</tissue>
    </source>
</reference>
<feature type="region of interest" description="Disordered" evidence="1">
    <location>
        <begin position="1"/>
        <end position="67"/>
    </location>
</feature>
<dbReference type="EMBL" id="QBIY01012673">
    <property type="protein sequence ID" value="RXN19368.1"/>
    <property type="molecule type" value="Genomic_DNA"/>
</dbReference>
<proteinExistence type="predicted"/>
<feature type="compositionally biased region" description="Basic residues" evidence="1">
    <location>
        <begin position="20"/>
        <end position="29"/>
    </location>
</feature>
<sequence>MVSRRRVKGPSPPETSLRGRGSRPRRARGRGALPGPPRYPCGGWRFDPSCVLPNPTGRPGNTRGEARRPFFRPYLVLVPDPSSHGAGGLGLIPRPPESSLRGLAPLEKPPLELSTHACGDPSSPGAGAANLPPCPPESSLRGAAASPEPPTAAGRIRPGMYWYPDGGLTRRPYPTTPPEPPSAPKTLPGHQADFQAHSGPLTTLRGGRCRPGNPFQEETPTRSPAGPGHPTLKPGLLTRPAAPSREPDRWSPRERFCRWSPRFDLGFGRLVSDFQASRGTLRPRSGEPGLRPALPAEGPLPGGTPTRAPGEPGHPTLKPGLLTRPAVPSGRPDRWSPREGLSTAGHPVST</sequence>
<dbReference type="Proteomes" id="UP000290572">
    <property type="component" value="Unassembled WGS sequence"/>
</dbReference>
<keyword evidence="3" id="KW-1185">Reference proteome</keyword>
<evidence type="ECO:0000313" key="2">
    <source>
        <dbReference type="EMBL" id="RXN19368.1"/>
    </source>
</evidence>
<organism evidence="2 3">
    <name type="scientific">Labeo rohita</name>
    <name type="common">Indian major carp</name>
    <name type="synonym">Cyprinus rohita</name>
    <dbReference type="NCBI Taxonomy" id="84645"/>
    <lineage>
        <taxon>Eukaryota</taxon>
        <taxon>Metazoa</taxon>
        <taxon>Chordata</taxon>
        <taxon>Craniata</taxon>
        <taxon>Vertebrata</taxon>
        <taxon>Euteleostomi</taxon>
        <taxon>Actinopterygii</taxon>
        <taxon>Neopterygii</taxon>
        <taxon>Teleostei</taxon>
        <taxon>Ostariophysi</taxon>
        <taxon>Cypriniformes</taxon>
        <taxon>Cyprinidae</taxon>
        <taxon>Labeoninae</taxon>
        <taxon>Labeonini</taxon>
        <taxon>Labeo</taxon>
    </lineage>
</organism>
<dbReference type="AlphaFoldDB" id="A0A498MDU1"/>
<feature type="region of interest" description="Disordered" evidence="1">
    <location>
        <begin position="81"/>
        <end position="255"/>
    </location>
</feature>